<evidence type="ECO:0000313" key="1">
    <source>
        <dbReference type="EMBL" id="CAK1602152.1"/>
    </source>
</evidence>
<accession>A0AAV1M676</accession>
<dbReference type="AlphaFoldDB" id="A0AAV1M676"/>
<dbReference type="EMBL" id="CAVLGL010000137">
    <property type="protein sequence ID" value="CAK1602152.1"/>
    <property type="molecule type" value="Genomic_DNA"/>
</dbReference>
<name>A0AAV1M676_9NEOP</name>
<proteinExistence type="predicted"/>
<organism evidence="1 2">
    <name type="scientific">Parnassius mnemosyne</name>
    <name type="common">clouded apollo</name>
    <dbReference type="NCBI Taxonomy" id="213953"/>
    <lineage>
        <taxon>Eukaryota</taxon>
        <taxon>Metazoa</taxon>
        <taxon>Ecdysozoa</taxon>
        <taxon>Arthropoda</taxon>
        <taxon>Hexapoda</taxon>
        <taxon>Insecta</taxon>
        <taxon>Pterygota</taxon>
        <taxon>Neoptera</taxon>
        <taxon>Endopterygota</taxon>
        <taxon>Lepidoptera</taxon>
        <taxon>Glossata</taxon>
        <taxon>Ditrysia</taxon>
        <taxon>Papilionoidea</taxon>
        <taxon>Papilionidae</taxon>
        <taxon>Parnassiinae</taxon>
        <taxon>Parnassini</taxon>
        <taxon>Parnassius</taxon>
        <taxon>Driopa</taxon>
    </lineage>
</organism>
<evidence type="ECO:0000313" key="2">
    <source>
        <dbReference type="Proteomes" id="UP001314205"/>
    </source>
</evidence>
<keyword evidence="2" id="KW-1185">Reference proteome</keyword>
<reference evidence="1 2" key="1">
    <citation type="submission" date="2023-11" db="EMBL/GenBank/DDBJ databases">
        <authorList>
            <person name="Hedman E."/>
            <person name="Englund M."/>
            <person name="Stromberg M."/>
            <person name="Nyberg Akerstrom W."/>
            <person name="Nylinder S."/>
            <person name="Jareborg N."/>
            <person name="Kallberg Y."/>
            <person name="Kronander E."/>
        </authorList>
    </citation>
    <scope>NUCLEOTIDE SEQUENCE [LARGE SCALE GENOMIC DNA]</scope>
</reference>
<sequence length="80" mass="9533">MGKALDRWRYNHLVYVRRKIPKSSTSATSILSEEPLCYMSHRNPRSTVVSVRRTRAFFSRMSRVMRRAKRTTRARASIRF</sequence>
<dbReference type="Proteomes" id="UP001314205">
    <property type="component" value="Unassembled WGS sequence"/>
</dbReference>
<protein>
    <submittedName>
        <fullName evidence="1">Uncharacterized protein</fullName>
    </submittedName>
</protein>
<comment type="caution">
    <text evidence="1">The sequence shown here is derived from an EMBL/GenBank/DDBJ whole genome shotgun (WGS) entry which is preliminary data.</text>
</comment>
<gene>
    <name evidence="1" type="ORF">PARMNEM_LOCUS20689</name>
</gene>